<gene>
    <name evidence="1" type="ORF">METZ01_LOCUS17953</name>
</gene>
<dbReference type="Gene3D" id="3.40.1440.10">
    <property type="entry name" value="GIY-YIG endonuclease"/>
    <property type="match status" value="1"/>
</dbReference>
<name>A0A381PG49_9ZZZZ</name>
<evidence type="ECO:0000313" key="1">
    <source>
        <dbReference type="EMBL" id="SUZ65099.1"/>
    </source>
</evidence>
<dbReference type="EMBL" id="UINC01000950">
    <property type="protein sequence ID" value="SUZ65099.1"/>
    <property type="molecule type" value="Genomic_DNA"/>
</dbReference>
<proteinExistence type="predicted"/>
<dbReference type="SUPFAM" id="SSF82771">
    <property type="entry name" value="GIY-YIG endonuclease"/>
    <property type="match status" value="1"/>
</dbReference>
<organism evidence="1">
    <name type="scientific">marine metagenome</name>
    <dbReference type="NCBI Taxonomy" id="408172"/>
    <lineage>
        <taxon>unclassified sequences</taxon>
        <taxon>metagenomes</taxon>
        <taxon>ecological metagenomes</taxon>
    </lineage>
</organism>
<evidence type="ECO:0008006" key="2">
    <source>
        <dbReference type="Google" id="ProtNLM"/>
    </source>
</evidence>
<dbReference type="InterPro" id="IPR035901">
    <property type="entry name" value="GIY-YIG_endonuc_sf"/>
</dbReference>
<feature type="non-terminal residue" evidence="1">
    <location>
        <position position="1"/>
    </location>
</feature>
<dbReference type="AlphaFoldDB" id="A0A381PG49"/>
<protein>
    <recommendedName>
        <fullName evidence="2">GIY-YIG domain-containing protein</fullName>
    </recommendedName>
</protein>
<sequence>VPTSALREYVRTHAENRPGVYRMLDADGDPLYVGKSIGVRTRLLIFWYALTAAPNSSRVQSKGPTSLAPHDAAEILLLTRWFELRPKELKRTGTPKKWLASGGIRTGALA</sequence>
<reference evidence="1" key="1">
    <citation type="submission" date="2018-05" db="EMBL/GenBank/DDBJ databases">
        <authorList>
            <person name="Lanie J.A."/>
            <person name="Ng W.-L."/>
            <person name="Kazmierczak K.M."/>
            <person name="Andrzejewski T.M."/>
            <person name="Davidsen T.M."/>
            <person name="Wayne K.J."/>
            <person name="Tettelin H."/>
            <person name="Glass J.I."/>
            <person name="Rusch D."/>
            <person name="Podicherti R."/>
            <person name="Tsui H.-C.T."/>
            <person name="Winkler M.E."/>
        </authorList>
    </citation>
    <scope>NUCLEOTIDE SEQUENCE</scope>
</reference>
<accession>A0A381PG49</accession>